<gene>
    <name evidence="2" type="ORF">C8A00DRAFT_35445</name>
</gene>
<evidence type="ECO:0000313" key="2">
    <source>
        <dbReference type="EMBL" id="KAK4151875.1"/>
    </source>
</evidence>
<accession>A0AAN6VK55</accession>
<reference evidence="2" key="1">
    <citation type="journal article" date="2023" name="Mol. Phylogenet. Evol.">
        <title>Genome-scale phylogeny and comparative genomics of the fungal order Sordariales.</title>
        <authorList>
            <person name="Hensen N."/>
            <person name="Bonometti L."/>
            <person name="Westerberg I."/>
            <person name="Brannstrom I.O."/>
            <person name="Guillou S."/>
            <person name="Cros-Aarteil S."/>
            <person name="Calhoun S."/>
            <person name="Haridas S."/>
            <person name="Kuo A."/>
            <person name="Mondo S."/>
            <person name="Pangilinan J."/>
            <person name="Riley R."/>
            <person name="LaButti K."/>
            <person name="Andreopoulos B."/>
            <person name="Lipzen A."/>
            <person name="Chen C."/>
            <person name="Yan M."/>
            <person name="Daum C."/>
            <person name="Ng V."/>
            <person name="Clum A."/>
            <person name="Steindorff A."/>
            <person name="Ohm R.A."/>
            <person name="Martin F."/>
            <person name="Silar P."/>
            <person name="Natvig D.O."/>
            <person name="Lalanne C."/>
            <person name="Gautier V."/>
            <person name="Ament-Velasquez S.L."/>
            <person name="Kruys A."/>
            <person name="Hutchinson M.I."/>
            <person name="Powell A.J."/>
            <person name="Barry K."/>
            <person name="Miller A.N."/>
            <person name="Grigoriev I.V."/>
            <person name="Debuchy R."/>
            <person name="Gladieux P."/>
            <person name="Hiltunen Thoren M."/>
            <person name="Johannesson H."/>
        </authorList>
    </citation>
    <scope>NUCLEOTIDE SEQUENCE</scope>
    <source>
        <strain evidence="2">CBS 538.74</strain>
    </source>
</reference>
<evidence type="ECO:0000313" key="3">
    <source>
        <dbReference type="Proteomes" id="UP001302745"/>
    </source>
</evidence>
<evidence type="ECO:0000256" key="1">
    <source>
        <dbReference type="SAM" id="MobiDB-lite"/>
    </source>
</evidence>
<feature type="compositionally biased region" description="Polar residues" evidence="1">
    <location>
        <begin position="1"/>
        <end position="13"/>
    </location>
</feature>
<feature type="compositionally biased region" description="Low complexity" evidence="1">
    <location>
        <begin position="181"/>
        <end position="194"/>
    </location>
</feature>
<name>A0AAN6VK55_9PEZI</name>
<proteinExistence type="predicted"/>
<organism evidence="2 3">
    <name type="scientific">Chaetomidium leptoderma</name>
    <dbReference type="NCBI Taxonomy" id="669021"/>
    <lineage>
        <taxon>Eukaryota</taxon>
        <taxon>Fungi</taxon>
        <taxon>Dikarya</taxon>
        <taxon>Ascomycota</taxon>
        <taxon>Pezizomycotina</taxon>
        <taxon>Sordariomycetes</taxon>
        <taxon>Sordariomycetidae</taxon>
        <taxon>Sordariales</taxon>
        <taxon>Chaetomiaceae</taxon>
        <taxon>Chaetomidium</taxon>
    </lineage>
</organism>
<keyword evidence="3" id="KW-1185">Reference proteome</keyword>
<sequence length="276" mass="29708">MTDTLKQDQGCSDSESEPDGQPGPSREKTAAFIGYRAFPPVMNLYVNYSGIFSALTTLKLCGASQNDFIYLVQLHVGYTSRGPLNFGRGYYLHNGTTTKDPVLAAAGDEFTVSYLAKVFDPTGIVLLPPLDMTKNPQDMITETIHSSATKEQGVSFRFAVEVGVKKWRRESFDNSPGGGVSSSSSTSPASPAQADESTQIVAELVFDSVLSIKHIFNLEIKGAGLRGELGERWALMVVMTALSLYYQRQTGRTKKATVMAAGKMHGKKAGGEVSGA</sequence>
<feature type="region of interest" description="Disordered" evidence="1">
    <location>
        <begin position="1"/>
        <end position="26"/>
    </location>
</feature>
<dbReference type="AlphaFoldDB" id="A0AAN6VK55"/>
<dbReference type="EMBL" id="MU856996">
    <property type="protein sequence ID" value="KAK4151875.1"/>
    <property type="molecule type" value="Genomic_DNA"/>
</dbReference>
<comment type="caution">
    <text evidence="2">The sequence shown here is derived from an EMBL/GenBank/DDBJ whole genome shotgun (WGS) entry which is preliminary data.</text>
</comment>
<dbReference type="Proteomes" id="UP001302745">
    <property type="component" value="Unassembled WGS sequence"/>
</dbReference>
<feature type="region of interest" description="Disordered" evidence="1">
    <location>
        <begin position="170"/>
        <end position="194"/>
    </location>
</feature>
<reference evidence="2" key="2">
    <citation type="submission" date="2023-05" db="EMBL/GenBank/DDBJ databases">
        <authorList>
            <consortium name="Lawrence Berkeley National Laboratory"/>
            <person name="Steindorff A."/>
            <person name="Hensen N."/>
            <person name="Bonometti L."/>
            <person name="Westerberg I."/>
            <person name="Brannstrom I.O."/>
            <person name="Guillou S."/>
            <person name="Cros-Aarteil S."/>
            <person name="Calhoun S."/>
            <person name="Haridas S."/>
            <person name="Kuo A."/>
            <person name="Mondo S."/>
            <person name="Pangilinan J."/>
            <person name="Riley R."/>
            <person name="Labutti K."/>
            <person name="Andreopoulos B."/>
            <person name="Lipzen A."/>
            <person name="Chen C."/>
            <person name="Yanf M."/>
            <person name="Daum C."/>
            <person name="Ng V."/>
            <person name="Clum A."/>
            <person name="Ohm R."/>
            <person name="Martin F."/>
            <person name="Silar P."/>
            <person name="Natvig D."/>
            <person name="Lalanne C."/>
            <person name="Gautier V."/>
            <person name="Ament-Velasquez S.L."/>
            <person name="Kruys A."/>
            <person name="Hutchinson M.I."/>
            <person name="Powell A.J."/>
            <person name="Barry K."/>
            <person name="Miller A.N."/>
            <person name="Grigoriev I.V."/>
            <person name="Debuchy R."/>
            <person name="Gladieux P."/>
            <person name="Thoren M.H."/>
            <person name="Johannesson H."/>
        </authorList>
    </citation>
    <scope>NUCLEOTIDE SEQUENCE</scope>
    <source>
        <strain evidence="2">CBS 538.74</strain>
    </source>
</reference>
<protein>
    <submittedName>
        <fullName evidence="2">Uncharacterized protein</fullName>
    </submittedName>
</protein>